<dbReference type="InterPro" id="IPR016095">
    <property type="entry name" value="Ribosomal_uL1_3-a/b-sand"/>
</dbReference>
<dbReference type="GO" id="GO:0019843">
    <property type="term" value="F:rRNA binding"/>
    <property type="evidence" value="ECO:0007669"/>
    <property type="project" value="UniProtKB-UniRule"/>
</dbReference>
<evidence type="ECO:0000256" key="7">
    <source>
        <dbReference type="ARBA" id="ARBA00023274"/>
    </source>
</evidence>
<dbReference type="GO" id="GO:0000049">
    <property type="term" value="F:tRNA binding"/>
    <property type="evidence" value="ECO:0007669"/>
    <property type="project" value="UniProtKB-KW"/>
</dbReference>
<dbReference type="GO" id="GO:0006417">
    <property type="term" value="P:regulation of translation"/>
    <property type="evidence" value="ECO:0007669"/>
    <property type="project" value="UniProtKB-KW"/>
</dbReference>
<dbReference type="CDD" id="cd00403">
    <property type="entry name" value="Ribosomal_L1"/>
    <property type="match status" value="1"/>
</dbReference>
<dbReference type="AlphaFoldDB" id="A0A2K1P596"/>
<dbReference type="PROSITE" id="PS01199">
    <property type="entry name" value="RIBOSOMAL_L1"/>
    <property type="match status" value="1"/>
</dbReference>
<accession>A0A2K1P596</accession>
<protein>
    <recommendedName>
        <fullName evidence="8 9">Large ribosomal subunit protein uL1</fullName>
    </recommendedName>
</protein>
<dbReference type="SUPFAM" id="SSF56808">
    <property type="entry name" value="Ribosomal protein L1"/>
    <property type="match status" value="1"/>
</dbReference>
<evidence type="ECO:0000256" key="1">
    <source>
        <dbReference type="ARBA" id="ARBA00010531"/>
    </source>
</evidence>
<keyword evidence="6 9" id="KW-0689">Ribosomal protein</keyword>
<comment type="function">
    <text evidence="9">Protein L1 is also a translational repressor protein, it controls the translation of the L11 operon by binding to its mRNA.</text>
</comment>
<evidence type="ECO:0000313" key="11">
    <source>
        <dbReference type="EMBL" id="PNR97960.1"/>
    </source>
</evidence>
<keyword evidence="5 9" id="KW-0694">RNA-binding</keyword>
<evidence type="ECO:0000256" key="5">
    <source>
        <dbReference type="ARBA" id="ARBA00022884"/>
    </source>
</evidence>
<organism evidence="11 12">
    <name type="scientific">Petrotoga olearia DSM 13574</name>
    <dbReference type="NCBI Taxonomy" id="1122955"/>
    <lineage>
        <taxon>Bacteria</taxon>
        <taxon>Thermotogati</taxon>
        <taxon>Thermotogota</taxon>
        <taxon>Thermotogae</taxon>
        <taxon>Petrotogales</taxon>
        <taxon>Petrotogaceae</taxon>
        <taxon>Petrotoga</taxon>
    </lineage>
</organism>
<evidence type="ECO:0000256" key="4">
    <source>
        <dbReference type="ARBA" id="ARBA00022845"/>
    </source>
</evidence>
<dbReference type="GO" id="GO:0015934">
    <property type="term" value="C:large ribosomal subunit"/>
    <property type="evidence" value="ECO:0007669"/>
    <property type="project" value="InterPro"/>
</dbReference>
<keyword evidence="4 9" id="KW-0810">Translation regulation</keyword>
<keyword evidence="2 9" id="KW-0678">Repressor</keyword>
<dbReference type="InterPro" id="IPR005878">
    <property type="entry name" value="Ribosom_uL1_bac-type"/>
</dbReference>
<dbReference type="EMBL" id="AZRL01000003">
    <property type="protein sequence ID" value="PNR97960.1"/>
    <property type="molecule type" value="Genomic_DNA"/>
</dbReference>
<dbReference type="Gene3D" id="3.40.50.790">
    <property type="match status" value="1"/>
</dbReference>
<dbReference type="Pfam" id="PF00687">
    <property type="entry name" value="Ribosomal_L1"/>
    <property type="match status" value="1"/>
</dbReference>
<evidence type="ECO:0000256" key="6">
    <source>
        <dbReference type="ARBA" id="ARBA00022980"/>
    </source>
</evidence>
<keyword evidence="9" id="KW-0820">tRNA-binding</keyword>
<evidence type="ECO:0000256" key="9">
    <source>
        <dbReference type="HAMAP-Rule" id="MF_01318"/>
    </source>
</evidence>
<keyword evidence="3 9" id="KW-0699">rRNA-binding</keyword>
<comment type="function">
    <text evidence="9">Binds directly to 23S rRNA. The L1 stalk is quite mobile in the ribosome, and is involved in E site tRNA release.</text>
</comment>
<dbReference type="FunFam" id="3.40.50.790:FF:000001">
    <property type="entry name" value="50S ribosomal protein L1"/>
    <property type="match status" value="1"/>
</dbReference>
<dbReference type="PANTHER" id="PTHR36427">
    <property type="entry name" value="54S RIBOSOMAL PROTEIN L1, MITOCHONDRIAL"/>
    <property type="match status" value="1"/>
</dbReference>
<dbReference type="HAMAP" id="MF_01318_B">
    <property type="entry name" value="Ribosomal_uL1_B"/>
    <property type="match status" value="1"/>
</dbReference>
<keyword evidence="7 9" id="KW-0687">Ribonucleoprotein</keyword>
<evidence type="ECO:0000256" key="2">
    <source>
        <dbReference type="ARBA" id="ARBA00022491"/>
    </source>
</evidence>
<sequence>MPKHGKKYREVIKLVDRQKNYSIDEALDLVKKTSYTKFDGTVELHALLGIDPKKGDQNVRGTISLPKGTGKNVRVLVFAEGEKADQARQAGADFVGSDDLIDRINNEGWTDFDVAIASPDIMRKIGRLGKVLGPRGLMPSPKAGTVTDDVAQAVKEFKAGKVEFRNDRTGNIHIPIGKVSFDKMDLQENLIAAFEQLMKMKPENSKGKFIRKATIAATMGPGINIDLNTLSLASVA</sequence>
<dbReference type="InterPro" id="IPR028364">
    <property type="entry name" value="Ribosomal_uL1/biogenesis"/>
</dbReference>
<dbReference type="NCBIfam" id="TIGR01169">
    <property type="entry name" value="rplA_bact"/>
    <property type="match status" value="1"/>
</dbReference>
<dbReference type="GO" id="GO:0003735">
    <property type="term" value="F:structural constituent of ribosome"/>
    <property type="evidence" value="ECO:0007669"/>
    <property type="project" value="InterPro"/>
</dbReference>
<comment type="similarity">
    <text evidence="1 9 10">Belongs to the universal ribosomal protein uL1 family.</text>
</comment>
<dbReference type="PIRSF" id="PIRSF002155">
    <property type="entry name" value="Ribosomal_L1"/>
    <property type="match status" value="1"/>
</dbReference>
<dbReference type="InterPro" id="IPR023673">
    <property type="entry name" value="Ribosomal_uL1_CS"/>
</dbReference>
<dbReference type="Proteomes" id="UP000236434">
    <property type="component" value="Unassembled WGS sequence"/>
</dbReference>
<comment type="caution">
    <text evidence="11">The sequence shown here is derived from an EMBL/GenBank/DDBJ whole genome shotgun (WGS) entry which is preliminary data.</text>
</comment>
<dbReference type="Gene3D" id="3.30.190.20">
    <property type="match status" value="1"/>
</dbReference>
<dbReference type="GO" id="GO:0006412">
    <property type="term" value="P:translation"/>
    <property type="evidence" value="ECO:0007669"/>
    <property type="project" value="UniProtKB-UniRule"/>
</dbReference>
<evidence type="ECO:0000256" key="8">
    <source>
        <dbReference type="ARBA" id="ARBA00035241"/>
    </source>
</evidence>
<evidence type="ECO:0000256" key="10">
    <source>
        <dbReference type="RuleBase" id="RU000659"/>
    </source>
</evidence>
<dbReference type="InterPro" id="IPR023674">
    <property type="entry name" value="Ribosomal_uL1-like"/>
</dbReference>
<gene>
    <name evidence="9" type="primary">rplA</name>
    <name evidence="11" type="ORF">X929_00895</name>
</gene>
<evidence type="ECO:0000256" key="3">
    <source>
        <dbReference type="ARBA" id="ARBA00022730"/>
    </source>
</evidence>
<name>A0A2K1P596_9BACT</name>
<comment type="subunit">
    <text evidence="9">Part of the 50S ribosomal subunit.</text>
</comment>
<evidence type="ECO:0000313" key="12">
    <source>
        <dbReference type="Proteomes" id="UP000236434"/>
    </source>
</evidence>
<reference evidence="11 12" key="1">
    <citation type="submission" date="2013-12" db="EMBL/GenBank/DDBJ databases">
        <title>Comparative genomics of Petrotoga isolates.</title>
        <authorList>
            <person name="Nesbo C.L."/>
            <person name="Charchuk R."/>
            <person name="Chow K."/>
        </authorList>
    </citation>
    <scope>NUCLEOTIDE SEQUENCE [LARGE SCALE GENOMIC DNA]</scope>
    <source>
        <strain evidence="11 12">DSM 13574</strain>
    </source>
</reference>
<proteinExistence type="inferred from homology"/>
<dbReference type="InterPro" id="IPR002143">
    <property type="entry name" value="Ribosomal_uL1"/>
</dbReference>
<dbReference type="RefSeq" id="WP_103066186.1">
    <property type="nucleotide sequence ID" value="NZ_AZRL01000003.1"/>
</dbReference>
<dbReference type="OrthoDB" id="9803740at2"/>
<dbReference type="PANTHER" id="PTHR36427:SF3">
    <property type="entry name" value="LARGE RIBOSOMAL SUBUNIT PROTEIN UL1M"/>
    <property type="match status" value="1"/>
</dbReference>